<dbReference type="RefSeq" id="WP_218868775.1">
    <property type="nucleotide sequence ID" value="NZ_JACCFM010000001.1"/>
</dbReference>
<dbReference type="SUPFAM" id="SSF51905">
    <property type="entry name" value="FAD/NAD(P)-binding domain"/>
    <property type="match status" value="1"/>
</dbReference>
<feature type="domain" description="FAD-binding" evidence="2">
    <location>
        <begin position="289"/>
        <end position="345"/>
    </location>
</feature>
<dbReference type="PRINTS" id="PR00420">
    <property type="entry name" value="RNGMNOXGNASE"/>
</dbReference>
<feature type="domain" description="FAD-binding" evidence="2">
    <location>
        <begin position="13"/>
        <end position="190"/>
    </location>
</feature>
<evidence type="ECO:0000313" key="3">
    <source>
        <dbReference type="EMBL" id="NYJ18361.1"/>
    </source>
</evidence>
<keyword evidence="4" id="KW-1185">Reference proteome</keyword>
<name>A0A7Z0EBE1_9MICO</name>
<dbReference type="AlphaFoldDB" id="A0A7Z0EBE1"/>
<protein>
    <submittedName>
        <fullName evidence="3">2-polyprenyl-6-methoxyphenol hydroxylase-like FAD-dependent oxidoreductase</fullName>
    </submittedName>
</protein>
<keyword evidence="1" id="KW-0560">Oxidoreductase</keyword>
<dbReference type="InterPro" id="IPR036188">
    <property type="entry name" value="FAD/NAD-bd_sf"/>
</dbReference>
<organism evidence="3 4">
    <name type="scientific">Glaciibacter psychrotolerans</name>
    <dbReference type="NCBI Taxonomy" id="670054"/>
    <lineage>
        <taxon>Bacteria</taxon>
        <taxon>Bacillati</taxon>
        <taxon>Actinomycetota</taxon>
        <taxon>Actinomycetes</taxon>
        <taxon>Micrococcales</taxon>
        <taxon>Microbacteriaceae</taxon>
        <taxon>Glaciibacter</taxon>
    </lineage>
</organism>
<evidence type="ECO:0000256" key="1">
    <source>
        <dbReference type="ARBA" id="ARBA00023002"/>
    </source>
</evidence>
<evidence type="ECO:0000313" key="4">
    <source>
        <dbReference type="Proteomes" id="UP000537260"/>
    </source>
</evidence>
<dbReference type="EMBL" id="JACCFM010000001">
    <property type="protein sequence ID" value="NYJ18361.1"/>
    <property type="molecule type" value="Genomic_DNA"/>
</dbReference>
<comment type="caution">
    <text evidence="3">The sequence shown here is derived from an EMBL/GenBank/DDBJ whole genome shotgun (WGS) entry which is preliminary data.</text>
</comment>
<dbReference type="Proteomes" id="UP000537260">
    <property type="component" value="Unassembled WGS sequence"/>
</dbReference>
<dbReference type="GO" id="GO:0071949">
    <property type="term" value="F:FAD binding"/>
    <property type="evidence" value="ECO:0007669"/>
    <property type="project" value="InterPro"/>
</dbReference>
<gene>
    <name evidence="3" type="ORF">HNR05_000152</name>
</gene>
<dbReference type="PANTHER" id="PTHR43476">
    <property type="entry name" value="3-(3-HYDROXY-PHENYL)PROPIONATE/3-HYDROXYCINNAMIC ACID HYDROXYLASE"/>
    <property type="match status" value="1"/>
</dbReference>
<dbReference type="InterPro" id="IPR050631">
    <property type="entry name" value="PheA/TfdB_FAD_monoxygenase"/>
</dbReference>
<sequence length="424" mass="44559">MPDSPDAEARLRDVIIVGAGPVGMMLACQLAVRGLDIVVVERRTEPSLLSRAIGIHPPGLRALEQIGVLDDLLADAVKISEGEVSCDGALMGRLSFTRVGGRHPFVAALPQYETESLLRARFAQLCPGGLREGVTVSGLLDQGDRVELHTTDVGSGTESGVRSFCGRFVVGADGARSRVRAAAGIGWRTYGRGASYLMADLADRGVRSSTARLFFERAGVVESFPLPAGRRRWVALTESLMLDSSVSDLAALIRDRVGEDAVGRGGGTTPDGADGASDVARAAGDRRAPASAFAVQQRLADRMVSGRVVLVGDAAHEISPIGGQGMNLGWLDAVALAPVLELALQPGPSDQRAAAAARAAAALAGYERTRLRAARMAVRQAGFNMAMGRPATGIRLTARNALVRTLALPPTRGLLARAFTMRWL</sequence>
<dbReference type="Pfam" id="PF01494">
    <property type="entry name" value="FAD_binding_3"/>
    <property type="match status" value="2"/>
</dbReference>
<proteinExistence type="predicted"/>
<dbReference type="Gene3D" id="3.50.50.60">
    <property type="entry name" value="FAD/NAD(P)-binding domain"/>
    <property type="match status" value="2"/>
</dbReference>
<evidence type="ECO:0000259" key="2">
    <source>
        <dbReference type="Pfam" id="PF01494"/>
    </source>
</evidence>
<dbReference type="GO" id="GO:0008688">
    <property type="term" value="F:3-(3-hydroxyphenyl)propionate hydroxylase activity"/>
    <property type="evidence" value="ECO:0007669"/>
    <property type="project" value="TreeGrafter"/>
</dbReference>
<dbReference type="PANTHER" id="PTHR43476:SF3">
    <property type="entry name" value="FAD-BINDING MONOOXYGENASE"/>
    <property type="match status" value="1"/>
</dbReference>
<dbReference type="GO" id="GO:0019622">
    <property type="term" value="P:3-(3-hydroxy)phenylpropionate catabolic process"/>
    <property type="evidence" value="ECO:0007669"/>
    <property type="project" value="TreeGrafter"/>
</dbReference>
<accession>A0A7Z0EBE1</accession>
<dbReference type="InterPro" id="IPR002938">
    <property type="entry name" value="FAD-bd"/>
</dbReference>
<reference evidence="3 4" key="1">
    <citation type="submission" date="2020-07" db="EMBL/GenBank/DDBJ databases">
        <title>Sequencing the genomes of 1000 actinobacteria strains.</title>
        <authorList>
            <person name="Klenk H.-P."/>
        </authorList>
    </citation>
    <scope>NUCLEOTIDE SEQUENCE [LARGE SCALE GENOMIC DNA]</scope>
    <source>
        <strain evidence="3 4">LI1</strain>
    </source>
</reference>